<evidence type="ECO:0000313" key="1">
    <source>
        <dbReference type="EMBL" id="TCO91220.1"/>
    </source>
</evidence>
<evidence type="ECO:0000313" key="2">
    <source>
        <dbReference type="Proteomes" id="UP000295600"/>
    </source>
</evidence>
<name>A0A4R2LKS6_9BACE</name>
<proteinExistence type="predicted"/>
<reference evidence="1 2" key="1">
    <citation type="submission" date="2019-03" db="EMBL/GenBank/DDBJ databases">
        <title>Genomic Encyclopedia of Type Strains, Phase IV (KMG-IV): sequencing the most valuable type-strain genomes for metagenomic binning, comparative biology and taxonomic classification.</title>
        <authorList>
            <person name="Goeker M."/>
        </authorList>
    </citation>
    <scope>NUCLEOTIDE SEQUENCE [LARGE SCALE GENOMIC DNA]</scope>
    <source>
        <strain evidence="1 2">DSM 23917</strain>
    </source>
</reference>
<gene>
    <name evidence="1" type="ORF">EV202_11317</name>
</gene>
<comment type="caution">
    <text evidence="1">The sequence shown here is derived from an EMBL/GenBank/DDBJ whole genome shotgun (WGS) entry which is preliminary data.</text>
</comment>
<protein>
    <submittedName>
        <fullName evidence="1">Uncharacterized protein</fullName>
    </submittedName>
</protein>
<dbReference type="AlphaFoldDB" id="A0A4R2LKS6"/>
<dbReference type="Proteomes" id="UP000295600">
    <property type="component" value="Unassembled WGS sequence"/>
</dbReference>
<sequence>MSIDFKTQVPGEIIDLLLIPNQVLYYSVPSFTLFFTFFATEKSYPIMKQHLHKKHRNLFIIIPRTQSAWRNSGKELYACLAQWQAESRNHRNRWSFLSGDA</sequence>
<organism evidence="1 2">
    <name type="scientific">Prevotella heparinolytica</name>
    <dbReference type="NCBI Taxonomy" id="28113"/>
    <lineage>
        <taxon>Bacteria</taxon>
        <taxon>Pseudomonadati</taxon>
        <taxon>Bacteroidota</taxon>
        <taxon>Bacteroidia</taxon>
        <taxon>Bacteroidales</taxon>
        <taxon>Bacteroidaceae</taxon>
        <taxon>Bacteroides</taxon>
    </lineage>
</organism>
<accession>A0A4R2LKS6</accession>
<dbReference type="EMBL" id="SLXB01000013">
    <property type="protein sequence ID" value="TCO91220.1"/>
    <property type="molecule type" value="Genomic_DNA"/>
</dbReference>